<dbReference type="HAMAP" id="MF_00151">
    <property type="entry name" value="PPAT_bact"/>
    <property type="match status" value="1"/>
</dbReference>
<evidence type="ECO:0000313" key="11">
    <source>
        <dbReference type="Proteomes" id="UP000352698"/>
    </source>
</evidence>
<dbReference type="InterPro" id="IPR001980">
    <property type="entry name" value="PPAT"/>
</dbReference>
<protein>
    <recommendedName>
        <fullName evidence="9">Phosphopantetheine adenylyltransferase</fullName>
        <ecNumber evidence="9">2.7.7.3</ecNumber>
    </recommendedName>
    <alternativeName>
        <fullName evidence="9">Dephospho-CoA pyrophosphorylase</fullName>
    </alternativeName>
    <alternativeName>
        <fullName evidence="9">Pantetheine-phosphate adenylyltransferase</fullName>
        <shortName evidence="9">PPAT</shortName>
    </alternativeName>
</protein>
<dbReference type="GO" id="GO:0005737">
    <property type="term" value="C:cytoplasm"/>
    <property type="evidence" value="ECO:0007669"/>
    <property type="project" value="UniProtKB-SubCell"/>
</dbReference>
<dbReference type="GO" id="GO:0015937">
    <property type="term" value="P:coenzyme A biosynthetic process"/>
    <property type="evidence" value="ECO:0007669"/>
    <property type="project" value="UniProtKB-UniRule"/>
</dbReference>
<dbReference type="SUPFAM" id="SSF52374">
    <property type="entry name" value="Nucleotidylyl transferase"/>
    <property type="match status" value="1"/>
</dbReference>
<feature type="site" description="Transition state stabilizer" evidence="9">
    <location>
        <position position="17"/>
    </location>
</feature>
<evidence type="ECO:0000256" key="5">
    <source>
        <dbReference type="ARBA" id="ARBA00022840"/>
    </source>
</evidence>
<keyword evidence="6 9" id="KW-0460">Magnesium</keyword>
<accession>A0A7Z9DJL8</accession>
<feature type="binding site" evidence="9">
    <location>
        <begin position="124"/>
        <end position="130"/>
    </location>
    <ligand>
        <name>ATP</name>
        <dbReference type="ChEBI" id="CHEBI:30616"/>
    </ligand>
</feature>
<evidence type="ECO:0000256" key="2">
    <source>
        <dbReference type="ARBA" id="ARBA00022679"/>
    </source>
</evidence>
<feature type="binding site" evidence="9">
    <location>
        <begin position="89"/>
        <end position="91"/>
    </location>
    <ligand>
        <name>ATP</name>
        <dbReference type="ChEBI" id="CHEBI:30616"/>
    </ligand>
</feature>
<dbReference type="RefSeq" id="WP_010737457.1">
    <property type="nucleotide sequence ID" value="NZ_AP027299.1"/>
</dbReference>
<dbReference type="Gene3D" id="3.40.50.620">
    <property type="entry name" value="HUPs"/>
    <property type="match status" value="1"/>
</dbReference>
<feature type="binding site" evidence="9">
    <location>
        <begin position="9"/>
        <end position="10"/>
    </location>
    <ligand>
        <name>ATP</name>
        <dbReference type="ChEBI" id="CHEBI:30616"/>
    </ligand>
</feature>
<feature type="binding site" evidence="9">
    <location>
        <position position="74"/>
    </location>
    <ligand>
        <name>substrate</name>
    </ligand>
</feature>
<keyword evidence="4 9" id="KW-0547">Nucleotide-binding</keyword>
<comment type="function">
    <text evidence="9">Reversibly transfers an adenylyl group from ATP to 4'-phosphopantetheine, yielding dephospho-CoA (dPCoA) and pyrophosphate.</text>
</comment>
<dbReference type="PRINTS" id="PR01020">
    <property type="entry name" value="LPSBIOSNTHSS"/>
</dbReference>
<dbReference type="PANTHER" id="PTHR21342:SF1">
    <property type="entry name" value="PHOSPHOPANTETHEINE ADENYLYLTRANSFERASE"/>
    <property type="match status" value="1"/>
</dbReference>
<comment type="subunit">
    <text evidence="9">Homohexamer.</text>
</comment>
<evidence type="ECO:0000256" key="1">
    <source>
        <dbReference type="ARBA" id="ARBA00022490"/>
    </source>
</evidence>
<keyword evidence="7 9" id="KW-0173">Coenzyme A biosynthesis</keyword>
<comment type="pathway">
    <text evidence="9">Cofactor biosynthesis; coenzyme A biosynthesis; CoA from (R)-pantothenate: step 4/5.</text>
</comment>
<keyword evidence="3 9" id="KW-0548">Nucleotidyltransferase</keyword>
<keyword evidence="5 9" id="KW-0067">ATP-binding</keyword>
<evidence type="ECO:0000256" key="8">
    <source>
        <dbReference type="ARBA" id="ARBA00029346"/>
    </source>
</evidence>
<evidence type="ECO:0000256" key="6">
    <source>
        <dbReference type="ARBA" id="ARBA00022842"/>
    </source>
</evidence>
<proteinExistence type="inferred from homology"/>
<dbReference type="InterPro" id="IPR014729">
    <property type="entry name" value="Rossmann-like_a/b/a_fold"/>
</dbReference>
<dbReference type="Pfam" id="PF01467">
    <property type="entry name" value="CTP_transf_like"/>
    <property type="match status" value="1"/>
</dbReference>
<keyword evidence="2 9" id="KW-0808">Transferase</keyword>
<dbReference type="GO" id="GO:0005524">
    <property type="term" value="F:ATP binding"/>
    <property type="evidence" value="ECO:0007669"/>
    <property type="project" value="UniProtKB-KW"/>
</dbReference>
<feature type="binding site" evidence="9">
    <location>
        <position position="99"/>
    </location>
    <ligand>
        <name>ATP</name>
        <dbReference type="ChEBI" id="CHEBI:30616"/>
    </ligand>
</feature>
<dbReference type="CDD" id="cd02163">
    <property type="entry name" value="PPAT"/>
    <property type="match status" value="1"/>
</dbReference>
<dbReference type="Proteomes" id="UP000352698">
    <property type="component" value="Unassembled WGS sequence"/>
</dbReference>
<evidence type="ECO:0000256" key="9">
    <source>
        <dbReference type="HAMAP-Rule" id="MF_00151"/>
    </source>
</evidence>
<organism evidence="10 11">
    <name type="scientific">Enterococcus hirae</name>
    <dbReference type="NCBI Taxonomy" id="1354"/>
    <lineage>
        <taxon>Bacteria</taxon>
        <taxon>Bacillati</taxon>
        <taxon>Bacillota</taxon>
        <taxon>Bacilli</taxon>
        <taxon>Lactobacillales</taxon>
        <taxon>Enterococcaceae</taxon>
        <taxon>Enterococcus</taxon>
    </lineage>
</organism>
<dbReference type="EC" id="2.7.7.3" evidence="9"/>
<name>A0A7Z9DJL8_ENTHR</name>
<dbReference type="AlphaFoldDB" id="A0A7Z9DJL8"/>
<keyword evidence="1 9" id="KW-0963">Cytoplasm</keyword>
<comment type="similarity">
    <text evidence="9">Belongs to the bacterial CoaD family.</text>
</comment>
<evidence type="ECO:0000256" key="3">
    <source>
        <dbReference type="ARBA" id="ARBA00022695"/>
    </source>
</evidence>
<dbReference type="InterPro" id="IPR004821">
    <property type="entry name" value="Cyt_trans-like"/>
</dbReference>
<comment type="catalytic activity">
    <reaction evidence="8 9">
        <text>(R)-4'-phosphopantetheine + ATP + H(+) = 3'-dephospho-CoA + diphosphate</text>
        <dbReference type="Rhea" id="RHEA:19801"/>
        <dbReference type="ChEBI" id="CHEBI:15378"/>
        <dbReference type="ChEBI" id="CHEBI:30616"/>
        <dbReference type="ChEBI" id="CHEBI:33019"/>
        <dbReference type="ChEBI" id="CHEBI:57328"/>
        <dbReference type="ChEBI" id="CHEBI:61723"/>
        <dbReference type="EC" id="2.7.7.3"/>
    </reaction>
</comment>
<feature type="binding site" evidence="9">
    <location>
        <position position="88"/>
    </location>
    <ligand>
        <name>substrate</name>
    </ligand>
</feature>
<sequence>MKKALFPGSFDPFTNGHLDMVERAAKMFDEVIIGVFVNTSKKHLFTVDEKVTLITQAVRHLPNVKVYHQENQLTVEIANELAVQTIIRGIRSVKDFEYERDIAQMNHHLNQEIETVFLLAKQEYSHVSSSLLKEVLHFGGDVSDYLPTVINEALAGKRENDGL</sequence>
<dbReference type="NCBIfam" id="TIGR01510">
    <property type="entry name" value="coaD_prev_kdtB"/>
    <property type="match status" value="1"/>
</dbReference>
<comment type="caution">
    <text evidence="10">The sequence shown here is derived from an EMBL/GenBank/DDBJ whole genome shotgun (WGS) entry which is preliminary data.</text>
</comment>
<dbReference type="EMBL" id="CABEEP010000001">
    <property type="protein sequence ID" value="VTQ63370.1"/>
    <property type="molecule type" value="Genomic_DNA"/>
</dbReference>
<dbReference type="GO" id="GO:0004595">
    <property type="term" value="F:pantetheine-phosphate adenylyltransferase activity"/>
    <property type="evidence" value="ECO:0007669"/>
    <property type="project" value="UniProtKB-UniRule"/>
</dbReference>
<evidence type="ECO:0000256" key="7">
    <source>
        <dbReference type="ARBA" id="ARBA00022993"/>
    </source>
</evidence>
<evidence type="ECO:0000313" key="10">
    <source>
        <dbReference type="EMBL" id="VTQ63370.1"/>
    </source>
</evidence>
<reference evidence="10 11" key="1">
    <citation type="submission" date="2019-05" db="EMBL/GenBank/DDBJ databases">
        <authorList>
            <consortium name="Pathogen Informatics"/>
        </authorList>
    </citation>
    <scope>NUCLEOTIDE SEQUENCE [LARGE SCALE GENOMIC DNA]</scope>
    <source>
        <strain evidence="10 11">NCTC12204</strain>
    </source>
</reference>
<evidence type="ECO:0000256" key="4">
    <source>
        <dbReference type="ARBA" id="ARBA00022741"/>
    </source>
</evidence>
<feature type="binding site" evidence="9">
    <location>
        <position position="9"/>
    </location>
    <ligand>
        <name>substrate</name>
    </ligand>
</feature>
<gene>
    <name evidence="9 10" type="primary">coaD</name>
    <name evidence="10" type="ORF">NCTC12204_01240</name>
</gene>
<dbReference type="NCBIfam" id="TIGR00125">
    <property type="entry name" value="cyt_tran_rel"/>
    <property type="match status" value="1"/>
</dbReference>
<dbReference type="UniPathway" id="UPA00241">
    <property type="reaction ID" value="UER00355"/>
</dbReference>
<comment type="subcellular location">
    <subcellularLocation>
        <location evidence="9">Cytoplasm</location>
    </subcellularLocation>
</comment>
<feature type="binding site" evidence="9">
    <location>
        <position position="17"/>
    </location>
    <ligand>
        <name>ATP</name>
        <dbReference type="ChEBI" id="CHEBI:30616"/>
    </ligand>
</feature>
<feature type="binding site" evidence="9">
    <location>
        <position position="41"/>
    </location>
    <ligand>
        <name>substrate</name>
    </ligand>
</feature>
<dbReference type="PANTHER" id="PTHR21342">
    <property type="entry name" value="PHOSPHOPANTETHEINE ADENYLYLTRANSFERASE"/>
    <property type="match status" value="1"/>
</dbReference>
<comment type="cofactor">
    <cofactor evidence="9">
        <name>Mg(2+)</name>
        <dbReference type="ChEBI" id="CHEBI:18420"/>
    </cofactor>
</comment>